<evidence type="ECO:0000256" key="1">
    <source>
        <dbReference type="SAM" id="Phobius"/>
    </source>
</evidence>
<dbReference type="EMBL" id="LUAW01000011">
    <property type="protein sequence ID" value="KYQ73261.1"/>
    <property type="molecule type" value="Genomic_DNA"/>
</dbReference>
<dbReference type="RefSeq" id="WP_067666625.1">
    <property type="nucleotide sequence ID" value="NZ_CBCSIK010000008.1"/>
</dbReference>
<sequence length="126" mass="13397">MQENTFPWIIKIIPAVVGALLALVLSGDIDKTGKIQVSMSVIGKFAASVTVSLYGGSAFIEYFGMLKASTMYQGFVMLMFAVFGLLAIGILYQSIALLKGKPLPEVIAEIKSAFLAIWSSGKGGND</sequence>
<keyword evidence="3" id="KW-1185">Reference proteome</keyword>
<name>A0A151Y5E1_9GAMM</name>
<reference evidence="2 3" key="1">
    <citation type="submission" date="2016-03" db="EMBL/GenBank/DDBJ databases">
        <title>Acinetobacter genomospecies 28 strain ANC 4149.</title>
        <authorList>
            <person name="Radolfova-Krizova L."/>
            <person name="Nemec A."/>
        </authorList>
    </citation>
    <scope>NUCLEOTIDE SEQUENCE [LARGE SCALE GENOMIC DNA]</scope>
    <source>
        <strain evidence="2 3">ANC 4149</strain>
    </source>
</reference>
<evidence type="ECO:0000313" key="2">
    <source>
        <dbReference type="EMBL" id="KYQ73261.1"/>
    </source>
</evidence>
<keyword evidence="1" id="KW-1133">Transmembrane helix</keyword>
<dbReference type="STRING" id="1806892.AZH43_07520"/>
<feature type="transmembrane region" description="Helical" evidence="1">
    <location>
        <begin position="71"/>
        <end position="92"/>
    </location>
</feature>
<gene>
    <name evidence="2" type="ORF">AZH43_07520</name>
</gene>
<evidence type="ECO:0000313" key="3">
    <source>
        <dbReference type="Proteomes" id="UP000076276"/>
    </source>
</evidence>
<organism evidence="2 3">
    <name type="scientific">Acinetobacter pragensis</name>
    <dbReference type="NCBI Taxonomy" id="1806892"/>
    <lineage>
        <taxon>Bacteria</taxon>
        <taxon>Pseudomonadati</taxon>
        <taxon>Pseudomonadota</taxon>
        <taxon>Gammaproteobacteria</taxon>
        <taxon>Moraxellales</taxon>
        <taxon>Moraxellaceae</taxon>
        <taxon>Acinetobacter</taxon>
    </lineage>
</organism>
<dbReference type="Proteomes" id="UP000076276">
    <property type="component" value="Unassembled WGS sequence"/>
</dbReference>
<proteinExistence type="predicted"/>
<keyword evidence="1" id="KW-0472">Membrane</keyword>
<dbReference type="OrthoDB" id="6692656at2"/>
<feature type="transmembrane region" description="Helical" evidence="1">
    <location>
        <begin position="45"/>
        <end position="65"/>
    </location>
</feature>
<accession>A0A151Y5E1</accession>
<keyword evidence="1" id="KW-0812">Transmembrane</keyword>
<comment type="caution">
    <text evidence="2">The sequence shown here is derived from an EMBL/GenBank/DDBJ whole genome shotgun (WGS) entry which is preliminary data.</text>
</comment>
<dbReference type="AlphaFoldDB" id="A0A151Y5E1"/>
<protein>
    <submittedName>
        <fullName evidence="2">Uncharacterized protein</fullName>
    </submittedName>
</protein>
<feature type="transmembrane region" description="Helical" evidence="1">
    <location>
        <begin position="6"/>
        <end position="25"/>
    </location>
</feature>